<dbReference type="AlphaFoldDB" id="A0A7J8H0H5"/>
<evidence type="ECO:0000313" key="1">
    <source>
        <dbReference type="EMBL" id="KAF6465824.1"/>
    </source>
</evidence>
<organism evidence="1 2">
    <name type="scientific">Rousettus aegyptiacus</name>
    <name type="common">Egyptian fruit bat</name>
    <name type="synonym">Pteropus aegyptiacus</name>
    <dbReference type="NCBI Taxonomy" id="9407"/>
    <lineage>
        <taxon>Eukaryota</taxon>
        <taxon>Metazoa</taxon>
        <taxon>Chordata</taxon>
        <taxon>Craniata</taxon>
        <taxon>Vertebrata</taxon>
        <taxon>Euteleostomi</taxon>
        <taxon>Mammalia</taxon>
        <taxon>Eutheria</taxon>
        <taxon>Laurasiatheria</taxon>
        <taxon>Chiroptera</taxon>
        <taxon>Yinpterochiroptera</taxon>
        <taxon>Pteropodoidea</taxon>
        <taxon>Pteropodidae</taxon>
        <taxon>Rousettinae</taxon>
        <taxon>Rousettus</taxon>
    </lineage>
</organism>
<protein>
    <submittedName>
        <fullName evidence="1">Uncharacterized protein</fullName>
    </submittedName>
</protein>
<gene>
    <name evidence="1" type="ORF">HJG63_011216</name>
</gene>
<name>A0A7J8H0H5_ROUAE</name>
<evidence type="ECO:0000313" key="2">
    <source>
        <dbReference type="Proteomes" id="UP000593571"/>
    </source>
</evidence>
<accession>A0A7J8H0H5</accession>
<proteinExistence type="predicted"/>
<dbReference type="Proteomes" id="UP000593571">
    <property type="component" value="Unassembled WGS sequence"/>
</dbReference>
<sequence length="136" mass="14878">MSLPVQSSAWLHFKLDSLLCLSGLAFVTSGLCVCSSPFLPLVDLLHASLWVRSILGLLPHPLYPVTGTPPTPVRTHQCLPSPRWEREALGKEKLCGASLGSHSTRCQDGGLEPLGRPVPPHPLTWKQWQWEEGVLG</sequence>
<reference evidence="1 2" key="1">
    <citation type="journal article" date="2020" name="Nature">
        <title>Six reference-quality genomes reveal evolution of bat adaptations.</title>
        <authorList>
            <person name="Jebb D."/>
            <person name="Huang Z."/>
            <person name="Pippel M."/>
            <person name="Hughes G.M."/>
            <person name="Lavrichenko K."/>
            <person name="Devanna P."/>
            <person name="Winkler S."/>
            <person name="Jermiin L.S."/>
            <person name="Skirmuntt E.C."/>
            <person name="Katzourakis A."/>
            <person name="Burkitt-Gray L."/>
            <person name="Ray D.A."/>
            <person name="Sullivan K.A.M."/>
            <person name="Roscito J.G."/>
            <person name="Kirilenko B.M."/>
            <person name="Davalos L.M."/>
            <person name="Corthals A.P."/>
            <person name="Power M.L."/>
            <person name="Jones G."/>
            <person name="Ransome R.D."/>
            <person name="Dechmann D.K.N."/>
            <person name="Locatelli A.G."/>
            <person name="Puechmaille S.J."/>
            <person name="Fedrigo O."/>
            <person name="Jarvis E.D."/>
            <person name="Hiller M."/>
            <person name="Vernes S.C."/>
            <person name="Myers E.W."/>
            <person name="Teeling E.C."/>
        </authorList>
    </citation>
    <scope>NUCLEOTIDE SEQUENCE [LARGE SCALE GENOMIC DNA]</scope>
    <source>
        <strain evidence="1">MRouAeg1</strain>
        <tissue evidence="1">Muscle</tissue>
    </source>
</reference>
<keyword evidence="2" id="KW-1185">Reference proteome</keyword>
<comment type="caution">
    <text evidence="1">The sequence shown here is derived from an EMBL/GenBank/DDBJ whole genome shotgun (WGS) entry which is preliminary data.</text>
</comment>
<dbReference type="EMBL" id="JACASE010000005">
    <property type="protein sequence ID" value="KAF6465824.1"/>
    <property type="molecule type" value="Genomic_DNA"/>
</dbReference>